<name>A0AB37XLX5_STAAU</name>
<protein>
    <recommendedName>
        <fullName evidence="3">Probable transglycosylase IsaA</fullName>
    </recommendedName>
    <alternativeName>
        <fullName evidence="5">Immunodominant staphylococcal antigen A</fullName>
    </alternativeName>
</protein>
<evidence type="ECO:0000313" key="9">
    <source>
        <dbReference type="Proteomes" id="UP000294017"/>
    </source>
</evidence>
<accession>A0AB37XLX5</accession>
<evidence type="ECO:0000256" key="3">
    <source>
        <dbReference type="ARBA" id="ARBA00014134"/>
    </source>
</evidence>
<dbReference type="GO" id="GO:0016798">
    <property type="term" value="F:hydrolase activity, acting on glycosyl bonds"/>
    <property type="evidence" value="ECO:0007669"/>
    <property type="project" value="UniProtKB-KW"/>
</dbReference>
<evidence type="ECO:0000256" key="6">
    <source>
        <dbReference type="SAM" id="MobiDB-lite"/>
    </source>
</evidence>
<dbReference type="InterPro" id="IPR008258">
    <property type="entry name" value="Transglycosylase_SLT_dom_1"/>
</dbReference>
<feature type="non-terminal residue" evidence="8">
    <location>
        <position position="97"/>
    </location>
</feature>
<dbReference type="InterPro" id="IPR023346">
    <property type="entry name" value="Lysozyme-like_dom_sf"/>
</dbReference>
<keyword evidence="4" id="KW-0378">Hydrolase</keyword>
<dbReference type="Pfam" id="PF01464">
    <property type="entry name" value="SLT"/>
    <property type="match status" value="1"/>
</dbReference>
<comment type="function">
    <text evidence="1">Is able to cleave peptidoglycan.</text>
</comment>
<reference evidence="8 9" key="1">
    <citation type="submission" date="2018-11" db="EMBL/GenBank/DDBJ databases">
        <title>Genomic profiling of Staphylococcus species from a Poultry farm system in KwaZulu-Natal, South Africa.</title>
        <authorList>
            <person name="Amoako D.G."/>
            <person name="Somboro A.M."/>
            <person name="Abia A.L.K."/>
            <person name="Bester L.A."/>
            <person name="Essack S.Y."/>
        </authorList>
    </citation>
    <scope>NUCLEOTIDE SEQUENCE [LARGE SCALE GENOMIC DNA]</scope>
    <source>
        <strain evidence="8 9">SA12</strain>
    </source>
</reference>
<sequence length="97" mass="9865">CGGPVGEHGRALADGEIPEELKKPIALGGQVCREVDSPLLAGLLYHESDGFNPPALSHAGAQGYPQAMPDTWASRGAETDKETGEVTGPPGSGSPSD</sequence>
<dbReference type="AlphaFoldDB" id="A0AB37XLX5"/>
<evidence type="ECO:0000256" key="5">
    <source>
        <dbReference type="ARBA" id="ARBA00032268"/>
    </source>
</evidence>
<gene>
    <name evidence="8" type="ORF">EIH03_17205</name>
</gene>
<evidence type="ECO:0000259" key="7">
    <source>
        <dbReference type="Pfam" id="PF01464"/>
    </source>
</evidence>
<comment type="similarity">
    <text evidence="2">Belongs to the transglycosylase family. IsaA subfamily.</text>
</comment>
<evidence type="ECO:0000256" key="2">
    <source>
        <dbReference type="ARBA" id="ARBA00006406"/>
    </source>
</evidence>
<dbReference type="Gene3D" id="1.10.530.10">
    <property type="match status" value="1"/>
</dbReference>
<comment type="caution">
    <text evidence="8">The sequence shown here is derived from an EMBL/GenBank/DDBJ whole genome shotgun (WGS) entry which is preliminary data.</text>
</comment>
<keyword evidence="4" id="KW-0326">Glycosidase</keyword>
<dbReference type="Proteomes" id="UP000294017">
    <property type="component" value="Unassembled WGS sequence"/>
</dbReference>
<evidence type="ECO:0000313" key="8">
    <source>
        <dbReference type="EMBL" id="RZI00159.1"/>
    </source>
</evidence>
<dbReference type="EMBL" id="RQTF01000719">
    <property type="protein sequence ID" value="RZI00159.1"/>
    <property type="molecule type" value="Genomic_DNA"/>
</dbReference>
<evidence type="ECO:0000256" key="4">
    <source>
        <dbReference type="ARBA" id="ARBA00023295"/>
    </source>
</evidence>
<dbReference type="RefSeq" id="WP_130136698.1">
    <property type="nucleotide sequence ID" value="NZ_RQTF01000719.1"/>
</dbReference>
<evidence type="ECO:0000256" key="1">
    <source>
        <dbReference type="ARBA" id="ARBA00003270"/>
    </source>
</evidence>
<proteinExistence type="inferred from homology"/>
<organism evidence="8 9">
    <name type="scientific">Staphylococcus aureus</name>
    <dbReference type="NCBI Taxonomy" id="1280"/>
    <lineage>
        <taxon>Bacteria</taxon>
        <taxon>Bacillati</taxon>
        <taxon>Bacillota</taxon>
        <taxon>Bacilli</taxon>
        <taxon>Bacillales</taxon>
        <taxon>Staphylococcaceae</taxon>
        <taxon>Staphylococcus</taxon>
    </lineage>
</organism>
<feature type="non-terminal residue" evidence="8">
    <location>
        <position position="1"/>
    </location>
</feature>
<dbReference type="SUPFAM" id="SSF53955">
    <property type="entry name" value="Lysozyme-like"/>
    <property type="match status" value="1"/>
</dbReference>
<feature type="domain" description="Transglycosylase SLT" evidence="7">
    <location>
        <begin position="33"/>
        <end position="89"/>
    </location>
</feature>
<feature type="region of interest" description="Disordered" evidence="6">
    <location>
        <begin position="47"/>
        <end position="97"/>
    </location>
</feature>